<evidence type="ECO:0000313" key="1">
    <source>
        <dbReference type="EMBL" id="EFN87797.1"/>
    </source>
</evidence>
<dbReference type="EMBL" id="GL446425">
    <property type="protein sequence ID" value="EFN87797.1"/>
    <property type="molecule type" value="Genomic_DNA"/>
</dbReference>
<protein>
    <submittedName>
        <fullName evidence="1">Uncharacterized protein</fullName>
    </submittedName>
</protein>
<proteinExistence type="predicted"/>
<dbReference type="OrthoDB" id="428658at2759"/>
<evidence type="ECO:0000313" key="2">
    <source>
        <dbReference type="Proteomes" id="UP000008237"/>
    </source>
</evidence>
<dbReference type="Proteomes" id="UP000008237">
    <property type="component" value="Unassembled WGS sequence"/>
</dbReference>
<sequence>DRYMSGVYVFAINNDVVKQVMKARTQATYAQKFRKYWGITIRVP</sequence>
<feature type="non-terminal residue" evidence="1">
    <location>
        <position position="1"/>
    </location>
</feature>
<accession>E2B931</accession>
<gene>
    <name evidence="1" type="ORF">EAI_12790</name>
</gene>
<reference evidence="1 2" key="1">
    <citation type="journal article" date="2010" name="Science">
        <title>Genomic comparison of the ants Camponotus floridanus and Harpegnathos saltator.</title>
        <authorList>
            <person name="Bonasio R."/>
            <person name="Zhang G."/>
            <person name="Ye C."/>
            <person name="Mutti N.S."/>
            <person name="Fang X."/>
            <person name="Qin N."/>
            <person name="Donahue G."/>
            <person name="Yang P."/>
            <person name="Li Q."/>
            <person name="Li C."/>
            <person name="Zhang P."/>
            <person name="Huang Z."/>
            <person name="Berger S.L."/>
            <person name="Reinberg D."/>
            <person name="Wang J."/>
            <person name="Liebig J."/>
        </authorList>
    </citation>
    <scope>NUCLEOTIDE SEQUENCE [LARGE SCALE GENOMIC DNA]</scope>
    <source>
        <strain evidence="1 2">R22 G/1</strain>
    </source>
</reference>
<organism evidence="2">
    <name type="scientific">Harpegnathos saltator</name>
    <name type="common">Jerdon's jumping ant</name>
    <dbReference type="NCBI Taxonomy" id="610380"/>
    <lineage>
        <taxon>Eukaryota</taxon>
        <taxon>Metazoa</taxon>
        <taxon>Ecdysozoa</taxon>
        <taxon>Arthropoda</taxon>
        <taxon>Hexapoda</taxon>
        <taxon>Insecta</taxon>
        <taxon>Pterygota</taxon>
        <taxon>Neoptera</taxon>
        <taxon>Endopterygota</taxon>
        <taxon>Hymenoptera</taxon>
        <taxon>Apocrita</taxon>
        <taxon>Aculeata</taxon>
        <taxon>Formicoidea</taxon>
        <taxon>Formicidae</taxon>
        <taxon>Ponerinae</taxon>
        <taxon>Ponerini</taxon>
        <taxon>Harpegnathos</taxon>
    </lineage>
</organism>
<name>E2B931_HARSA</name>
<dbReference type="InParanoid" id="E2B931"/>
<dbReference type="AlphaFoldDB" id="E2B931"/>
<keyword evidence="2" id="KW-1185">Reference proteome</keyword>
<feature type="non-terminal residue" evidence="1">
    <location>
        <position position="44"/>
    </location>
</feature>